<comment type="caution">
    <text evidence="1">The sequence shown here is derived from an EMBL/GenBank/DDBJ whole genome shotgun (WGS) entry which is preliminary data.</text>
</comment>
<evidence type="ECO:0000313" key="1">
    <source>
        <dbReference type="EMBL" id="GAI64497.1"/>
    </source>
</evidence>
<reference evidence="1" key="1">
    <citation type="journal article" date="2014" name="Front. Microbiol.">
        <title>High frequency of phylogenetically diverse reductive dehalogenase-homologous genes in deep subseafloor sedimentary metagenomes.</title>
        <authorList>
            <person name="Kawai M."/>
            <person name="Futagami T."/>
            <person name="Toyoda A."/>
            <person name="Takaki Y."/>
            <person name="Nishi S."/>
            <person name="Hori S."/>
            <person name="Arai W."/>
            <person name="Tsubouchi T."/>
            <person name="Morono Y."/>
            <person name="Uchiyama I."/>
            <person name="Ito T."/>
            <person name="Fujiyama A."/>
            <person name="Inagaki F."/>
            <person name="Takami H."/>
        </authorList>
    </citation>
    <scope>NUCLEOTIDE SEQUENCE</scope>
    <source>
        <strain evidence="1">Expedition CK06-06</strain>
    </source>
</reference>
<accession>X1Q7P5</accession>
<organism evidence="1">
    <name type="scientific">marine sediment metagenome</name>
    <dbReference type="NCBI Taxonomy" id="412755"/>
    <lineage>
        <taxon>unclassified sequences</taxon>
        <taxon>metagenomes</taxon>
        <taxon>ecological metagenomes</taxon>
    </lineage>
</organism>
<protein>
    <submittedName>
        <fullName evidence="1">Uncharacterized protein</fullName>
    </submittedName>
</protein>
<feature type="non-terminal residue" evidence="1">
    <location>
        <position position="1"/>
    </location>
</feature>
<feature type="non-terminal residue" evidence="1">
    <location>
        <position position="32"/>
    </location>
</feature>
<name>X1Q7P5_9ZZZZ</name>
<dbReference type="AlphaFoldDB" id="X1Q7P5"/>
<gene>
    <name evidence="1" type="ORF">S06H3_67143</name>
</gene>
<dbReference type="EMBL" id="BARV01046277">
    <property type="protein sequence ID" value="GAI64497.1"/>
    <property type="molecule type" value="Genomic_DNA"/>
</dbReference>
<proteinExistence type="predicted"/>
<sequence>CSVSKAERHKSLTQAGLILTADQLVTAAEVTR</sequence>